<dbReference type="Gramene" id="OMERI04G04300.1">
    <property type="protein sequence ID" value="OMERI04G04300.1"/>
    <property type="gene ID" value="OMERI04G04300"/>
</dbReference>
<dbReference type="GO" id="GO:0003735">
    <property type="term" value="F:structural constituent of ribosome"/>
    <property type="evidence" value="ECO:0007669"/>
    <property type="project" value="InterPro"/>
</dbReference>
<dbReference type="SUPFAM" id="SSF50104">
    <property type="entry name" value="Translation proteins SH3-like domain"/>
    <property type="match status" value="1"/>
</dbReference>
<dbReference type="InterPro" id="IPR014722">
    <property type="entry name" value="Rib_uL2_dom2"/>
</dbReference>
<evidence type="ECO:0000259" key="4">
    <source>
        <dbReference type="SMART" id="SM01382"/>
    </source>
</evidence>
<reference evidence="5" key="1">
    <citation type="submission" date="2015-04" db="UniProtKB">
        <authorList>
            <consortium name="EnsemblPlants"/>
        </authorList>
    </citation>
    <scope>IDENTIFICATION</scope>
</reference>
<keyword evidence="6" id="KW-1185">Reference proteome</keyword>
<name>A0A0E0DBG5_9ORYZ</name>
<dbReference type="InterPro" id="IPR022669">
    <property type="entry name" value="Ribosomal_uL2_C"/>
</dbReference>
<dbReference type="HOGENOM" id="CLU_2907961_0_0_1"/>
<evidence type="ECO:0000256" key="2">
    <source>
        <dbReference type="ARBA" id="ARBA00022980"/>
    </source>
</evidence>
<dbReference type="SMART" id="SM01382">
    <property type="entry name" value="Ribosomal_L2_C"/>
    <property type="match status" value="1"/>
</dbReference>
<dbReference type="Proteomes" id="UP000008021">
    <property type="component" value="Chromosome 4"/>
</dbReference>
<evidence type="ECO:0000256" key="3">
    <source>
        <dbReference type="ARBA" id="ARBA00023274"/>
    </source>
</evidence>
<evidence type="ECO:0000256" key="1">
    <source>
        <dbReference type="ARBA" id="ARBA00005636"/>
    </source>
</evidence>
<dbReference type="GO" id="GO:0006412">
    <property type="term" value="P:translation"/>
    <property type="evidence" value="ECO:0007669"/>
    <property type="project" value="InterPro"/>
</dbReference>
<keyword evidence="2" id="KW-0689">Ribosomal protein</keyword>
<dbReference type="AlphaFoldDB" id="A0A0E0DBG5"/>
<keyword evidence="3" id="KW-0687">Ribonucleoprotein</keyword>
<dbReference type="GO" id="GO:0005840">
    <property type="term" value="C:ribosome"/>
    <property type="evidence" value="ECO:0007669"/>
    <property type="project" value="UniProtKB-KW"/>
</dbReference>
<proteinExistence type="inferred from homology"/>
<organism evidence="5">
    <name type="scientific">Oryza meridionalis</name>
    <dbReference type="NCBI Taxonomy" id="40149"/>
    <lineage>
        <taxon>Eukaryota</taxon>
        <taxon>Viridiplantae</taxon>
        <taxon>Streptophyta</taxon>
        <taxon>Embryophyta</taxon>
        <taxon>Tracheophyta</taxon>
        <taxon>Spermatophyta</taxon>
        <taxon>Magnoliopsida</taxon>
        <taxon>Liliopsida</taxon>
        <taxon>Poales</taxon>
        <taxon>Poaceae</taxon>
        <taxon>BOP clade</taxon>
        <taxon>Oryzoideae</taxon>
        <taxon>Oryzeae</taxon>
        <taxon>Oryzinae</taxon>
        <taxon>Oryza</taxon>
    </lineage>
</organism>
<feature type="domain" description="Large ribosomal subunit protein uL2 C-terminal" evidence="4">
    <location>
        <begin position="1"/>
        <end position="62"/>
    </location>
</feature>
<comment type="similarity">
    <text evidence="1">Belongs to the universal ribosomal protein uL2 family.</text>
</comment>
<sequence>MPLGTAIHNVEITRGKGRQLARAGVALAKLIAKEGIHPLIRGIAMKCVDHPYRRGAGKAKTK</sequence>
<dbReference type="GO" id="GO:1990904">
    <property type="term" value="C:ribonucleoprotein complex"/>
    <property type="evidence" value="ECO:0007669"/>
    <property type="project" value="UniProtKB-KW"/>
</dbReference>
<evidence type="ECO:0000313" key="5">
    <source>
        <dbReference type="EnsemblPlants" id="OMERI04G04300.1"/>
    </source>
</evidence>
<dbReference type="Gene3D" id="2.30.30.30">
    <property type="match status" value="1"/>
</dbReference>
<dbReference type="InterPro" id="IPR008991">
    <property type="entry name" value="Translation_prot_SH3-like_sf"/>
</dbReference>
<accession>A0A0E0DBG5</accession>
<dbReference type="EnsemblPlants" id="OMERI04G04300.1">
    <property type="protein sequence ID" value="OMERI04G04300.1"/>
    <property type="gene ID" value="OMERI04G04300"/>
</dbReference>
<protein>
    <recommendedName>
        <fullName evidence="4">Large ribosomal subunit protein uL2 C-terminal domain-containing protein</fullName>
    </recommendedName>
</protein>
<evidence type="ECO:0000313" key="6">
    <source>
        <dbReference type="Proteomes" id="UP000008021"/>
    </source>
</evidence>
<reference evidence="5" key="2">
    <citation type="submission" date="2018-05" db="EMBL/GenBank/DDBJ databases">
        <title>OmerRS3 (Oryza meridionalis Reference Sequence Version 3).</title>
        <authorList>
            <person name="Zhang J."/>
            <person name="Kudrna D."/>
            <person name="Lee S."/>
            <person name="Talag J."/>
            <person name="Welchert J."/>
            <person name="Wing R.A."/>
        </authorList>
    </citation>
    <scope>NUCLEOTIDE SEQUENCE [LARGE SCALE GENOMIC DNA]</scope>
    <source>
        <strain evidence="5">cv. OR44</strain>
    </source>
</reference>